<dbReference type="Pfam" id="PF13464">
    <property type="entry name" value="RodZ_C"/>
    <property type="match status" value="1"/>
</dbReference>
<reference evidence="5 6" key="1">
    <citation type="submission" date="2020-08" db="EMBL/GenBank/DDBJ databases">
        <title>Genomic Encyclopedia of Type Strains, Phase IV (KMG-IV): sequencing the most valuable type-strain genomes for metagenomic binning, comparative biology and taxonomic classification.</title>
        <authorList>
            <person name="Goeker M."/>
        </authorList>
    </citation>
    <scope>NUCLEOTIDE SEQUENCE [LARGE SCALE GENOMIC DNA]</scope>
    <source>
        <strain evidence="5 6">DSM 21458</strain>
    </source>
</reference>
<keyword evidence="2" id="KW-0812">Transmembrane</keyword>
<evidence type="ECO:0000256" key="2">
    <source>
        <dbReference type="SAM" id="Phobius"/>
    </source>
</evidence>
<evidence type="ECO:0000313" key="6">
    <source>
        <dbReference type="Proteomes" id="UP000569951"/>
    </source>
</evidence>
<dbReference type="InterPro" id="IPR013229">
    <property type="entry name" value="PEGA"/>
</dbReference>
<dbReference type="InterPro" id="IPR001387">
    <property type="entry name" value="Cro/C1-type_HTH"/>
</dbReference>
<sequence length="377" mass="39861">MRDRQEKDTRSTQSGLEAPRAPHLGERLRAAREAAGLSVAALAERTKIRSDYLAALEALDLKALPERLYCRAYVQRYAREVGLDEGATLAEFDRVMPQNTEISQALRGQIPTRSRAFPTALISGIISGVVVLGAAGWYVYSGLQARPIQAAPAPTEDPPVPQQARQVRLTVKSTPPGAQVYVDNALVGRTPVLQFPVTSRESAVLRLEADGYRPLSQTVNLDDHRSLQVSLEARVAPLPRVNVRLMTSQAAPATGGSAPAGTGTPGDTPGATPPAVEEPAGAATPDRDRPADEAGGAAEESAEGQVKMSFVGRSWVRITSSSGEVLYEGIPAVGTVQTYDQPVRIRAGSAGSVQVAVGDADPEPMGQTGSVVERAYP</sequence>
<evidence type="ECO:0000313" key="5">
    <source>
        <dbReference type="EMBL" id="MBB6099763.1"/>
    </source>
</evidence>
<proteinExistence type="predicted"/>
<feature type="region of interest" description="Disordered" evidence="1">
    <location>
        <begin position="356"/>
        <end position="377"/>
    </location>
</feature>
<feature type="transmembrane region" description="Helical" evidence="2">
    <location>
        <begin position="116"/>
        <end position="140"/>
    </location>
</feature>
<evidence type="ECO:0000256" key="1">
    <source>
        <dbReference type="SAM" id="MobiDB-lite"/>
    </source>
</evidence>
<dbReference type="SUPFAM" id="SSF47413">
    <property type="entry name" value="lambda repressor-like DNA-binding domains"/>
    <property type="match status" value="1"/>
</dbReference>
<dbReference type="AlphaFoldDB" id="A0A841I394"/>
<feature type="compositionally biased region" description="Basic and acidic residues" evidence="1">
    <location>
        <begin position="1"/>
        <end position="10"/>
    </location>
</feature>
<dbReference type="InterPro" id="IPR050400">
    <property type="entry name" value="Bact_Cytoskel_RodZ"/>
</dbReference>
<keyword evidence="6" id="KW-1185">Reference proteome</keyword>
<feature type="region of interest" description="Disordered" evidence="1">
    <location>
        <begin position="1"/>
        <end position="23"/>
    </location>
</feature>
<dbReference type="RefSeq" id="WP_183988502.1">
    <property type="nucleotide sequence ID" value="NZ_JACHHG010000015.1"/>
</dbReference>
<feature type="region of interest" description="Disordered" evidence="1">
    <location>
        <begin position="249"/>
        <end position="306"/>
    </location>
</feature>
<evidence type="ECO:0000259" key="4">
    <source>
        <dbReference type="Pfam" id="PF13464"/>
    </source>
</evidence>
<dbReference type="Proteomes" id="UP000569951">
    <property type="component" value="Unassembled WGS sequence"/>
</dbReference>
<organism evidence="5 6">
    <name type="scientific">Deinobacterium chartae</name>
    <dbReference type="NCBI Taxonomy" id="521158"/>
    <lineage>
        <taxon>Bacteria</taxon>
        <taxon>Thermotogati</taxon>
        <taxon>Deinococcota</taxon>
        <taxon>Deinococci</taxon>
        <taxon>Deinococcales</taxon>
        <taxon>Deinococcaceae</taxon>
        <taxon>Deinobacterium</taxon>
    </lineage>
</organism>
<feature type="compositionally biased region" description="Low complexity" evidence="1">
    <location>
        <begin position="250"/>
        <end position="275"/>
    </location>
</feature>
<feature type="domain" description="PEGA" evidence="3">
    <location>
        <begin position="168"/>
        <end position="232"/>
    </location>
</feature>
<feature type="domain" description="Cytoskeleton protein RodZ-like C-terminal" evidence="4">
    <location>
        <begin position="308"/>
        <end position="374"/>
    </location>
</feature>
<accession>A0A841I394</accession>
<dbReference type="InterPro" id="IPR025194">
    <property type="entry name" value="RodZ-like_C"/>
</dbReference>
<keyword evidence="2" id="KW-1133">Transmembrane helix</keyword>
<gene>
    <name evidence="5" type="ORF">HNR42_003221</name>
</gene>
<dbReference type="InterPro" id="IPR010982">
    <property type="entry name" value="Lambda_DNA-bd_dom_sf"/>
</dbReference>
<dbReference type="CDD" id="cd00093">
    <property type="entry name" value="HTH_XRE"/>
    <property type="match status" value="1"/>
</dbReference>
<evidence type="ECO:0000259" key="3">
    <source>
        <dbReference type="Pfam" id="PF08308"/>
    </source>
</evidence>
<keyword evidence="2" id="KW-0472">Membrane</keyword>
<dbReference type="Gene3D" id="1.10.260.40">
    <property type="entry name" value="lambda repressor-like DNA-binding domains"/>
    <property type="match status" value="1"/>
</dbReference>
<dbReference type="Pfam" id="PF08308">
    <property type="entry name" value="PEGA"/>
    <property type="match status" value="1"/>
</dbReference>
<dbReference type="EMBL" id="JACHHG010000015">
    <property type="protein sequence ID" value="MBB6099763.1"/>
    <property type="molecule type" value="Genomic_DNA"/>
</dbReference>
<dbReference type="PANTHER" id="PTHR34475">
    <property type="match status" value="1"/>
</dbReference>
<dbReference type="Pfam" id="PF13413">
    <property type="entry name" value="HTH_25"/>
    <property type="match status" value="1"/>
</dbReference>
<protein>
    <submittedName>
        <fullName evidence="5">Cytoskeleton protein RodZ</fullName>
    </submittedName>
</protein>
<name>A0A841I394_9DEIO</name>
<dbReference type="PANTHER" id="PTHR34475:SF1">
    <property type="entry name" value="CYTOSKELETON PROTEIN RODZ"/>
    <property type="match status" value="1"/>
</dbReference>
<dbReference type="GO" id="GO:0003677">
    <property type="term" value="F:DNA binding"/>
    <property type="evidence" value="ECO:0007669"/>
    <property type="project" value="InterPro"/>
</dbReference>
<comment type="caution">
    <text evidence="5">The sequence shown here is derived from an EMBL/GenBank/DDBJ whole genome shotgun (WGS) entry which is preliminary data.</text>
</comment>